<dbReference type="AlphaFoldDB" id="A0A0L0WCY2"/>
<feature type="domain" description="HD" evidence="2">
    <location>
        <begin position="82"/>
        <end position="226"/>
    </location>
</feature>
<dbReference type="Gene3D" id="1.10.3210.10">
    <property type="entry name" value="Hypothetical protein af1432"/>
    <property type="match status" value="1"/>
</dbReference>
<dbReference type="RefSeq" id="WP_050354324.1">
    <property type="nucleotide sequence ID" value="NZ_LGSS01000003.1"/>
</dbReference>
<evidence type="ECO:0000313" key="4">
    <source>
        <dbReference type="Proteomes" id="UP000037267"/>
    </source>
</evidence>
<dbReference type="InterPro" id="IPR006261">
    <property type="entry name" value="dGTPase"/>
</dbReference>
<dbReference type="NCBIfam" id="TIGR01353">
    <property type="entry name" value="dGTP_triPase"/>
    <property type="match status" value="1"/>
</dbReference>
<dbReference type="CDD" id="cd00077">
    <property type="entry name" value="HDc"/>
    <property type="match status" value="1"/>
</dbReference>
<dbReference type="OrthoDB" id="9803619at2"/>
<dbReference type="Pfam" id="PF01966">
    <property type="entry name" value="HD"/>
    <property type="match status" value="1"/>
</dbReference>
<dbReference type="InterPro" id="IPR003607">
    <property type="entry name" value="HD/PDEase_dom"/>
</dbReference>
<dbReference type="EMBL" id="LGSS01000003">
    <property type="protein sequence ID" value="KNF09328.1"/>
    <property type="molecule type" value="Genomic_DNA"/>
</dbReference>
<organism evidence="3 4">
    <name type="scientific">Gottschalkia purinilytica</name>
    <name type="common">Clostridium purinilyticum</name>
    <dbReference type="NCBI Taxonomy" id="1503"/>
    <lineage>
        <taxon>Bacteria</taxon>
        <taxon>Bacillati</taxon>
        <taxon>Bacillota</taxon>
        <taxon>Tissierellia</taxon>
        <taxon>Tissierellales</taxon>
        <taxon>Gottschalkiaceae</taxon>
        <taxon>Gottschalkia</taxon>
    </lineage>
</organism>
<dbReference type="InterPro" id="IPR006674">
    <property type="entry name" value="HD_domain"/>
</dbReference>
<dbReference type="PANTHER" id="PTHR11373:SF40">
    <property type="entry name" value="DEOXYGUANOSINETRIPHOSPHATE TRIPHOSPHOHYDROLASE-LIKE PROTEIN 2"/>
    <property type="match status" value="1"/>
</dbReference>
<evidence type="ECO:0000259" key="2">
    <source>
        <dbReference type="PROSITE" id="PS51831"/>
    </source>
</evidence>
<name>A0A0L0WCY2_GOTPU</name>
<dbReference type="GO" id="GO:0006203">
    <property type="term" value="P:dGTP catabolic process"/>
    <property type="evidence" value="ECO:0007669"/>
    <property type="project" value="TreeGrafter"/>
</dbReference>
<reference evidence="4" key="1">
    <citation type="submission" date="2015-07" db="EMBL/GenBank/DDBJ databases">
        <title>Draft genome sequence of the purine-degrading Gottschalkia purinilyticum DSM 1384 (formerly Clostridium purinilyticum).</title>
        <authorList>
            <person name="Poehlein A."/>
            <person name="Schiel-Bengelsdorf B."/>
            <person name="Bengelsdorf F.R."/>
            <person name="Daniel R."/>
            <person name="Duerre P."/>
        </authorList>
    </citation>
    <scope>NUCLEOTIDE SEQUENCE [LARGE SCALE GENOMIC DNA]</scope>
    <source>
        <strain evidence="4">DSM 1384</strain>
    </source>
</reference>
<sequence length="431" mass="50267">MGAYGIECVNYAKNFLYKIKASDNSNKKDILSKRLNFERDRDRERNDYQRDYARVLYSSSFRRLQGKMQLLAVRNDTFYRNRLTHSLEVSQISREIATKLNYERDDIVVVEACSLAHDIGNPPFGHYGEKILNGLVKDIGGFEGNAQSLRVLMDLEKKKPNIPGLNLTLRTLLGIIKYFTTDTEKYGKFIYKDNYDIILKECKDIDIFPRTLDVQIIDLADEIAYAAHDLEDTLSLRLLNIDELLYEFSISEYKDCYERFENIVSKARNRAKKGNLYNSSEEYTFLFEKELTSIIVNELINDIDLVVVDKEFREKTGTNNEIELGFKDLCNLAKGLKEITSKCINRTDIIRMYENTGEKVLSGLYEVFTDKIFNRGYKLLPVEFRPKSDCSEEETRRLIVDYISGMMDNYAISTYEKFFGKANSDIKYFKR</sequence>
<dbReference type="InterPro" id="IPR050135">
    <property type="entry name" value="dGTPase-like"/>
</dbReference>
<dbReference type="PANTHER" id="PTHR11373">
    <property type="entry name" value="DEOXYNUCLEOSIDE TRIPHOSPHATE TRIPHOSPHOHYDROLASE"/>
    <property type="match status" value="1"/>
</dbReference>
<keyword evidence="1 3" id="KW-0378">Hydrolase</keyword>
<dbReference type="PROSITE" id="PS51831">
    <property type="entry name" value="HD"/>
    <property type="match status" value="1"/>
</dbReference>
<dbReference type="PATRIC" id="fig|1503.3.peg.1971"/>
<proteinExistence type="predicted"/>
<accession>A0A0L0WCY2</accession>
<keyword evidence="4" id="KW-1185">Reference proteome</keyword>
<dbReference type="InterPro" id="IPR026875">
    <property type="entry name" value="PHydrolase_assoc_dom"/>
</dbReference>
<dbReference type="SUPFAM" id="SSF109604">
    <property type="entry name" value="HD-domain/PDEase-like"/>
    <property type="match status" value="1"/>
</dbReference>
<gene>
    <name evidence="3" type="ORF">CLPU_3c01060</name>
</gene>
<dbReference type="STRING" id="1503.CLPU_3c01060"/>
<comment type="caution">
    <text evidence="3">The sequence shown here is derived from an EMBL/GenBank/DDBJ whole genome shotgun (WGS) entry which is preliminary data.</text>
</comment>
<evidence type="ECO:0000256" key="1">
    <source>
        <dbReference type="ARBA" id="ARBA00022801"/>
    </source>
</evidence>
<dbReference type="Proteomes" id="UP000037267">
    <property type="component" value="Unassembled WGS sequence"/>
</dbReference>
<protein>
    <submittedName>
        <fullName evidence="3">Deoxyguanosinetriphosphate triphosphohydrolase</fullName>
        <ecNumber evidence="3">3.1.5.1</ecNumber>
    </submittedName>
</protein>
<dbReference type="EC" id="3.1.5.1" evidence="3"/>
<dbReference type="GO" id="GO:0008832">
    <property type="term" value="F:dGTPase activity"/>
    <property type="evidence" value="ECO:0007669"/>
    <property type="project" value="UniProtKB-EC"/>
</dbReference>
<dbReference type="SMART" id="SM00471">
    <property type="entry name" value="HDc"/>
    <property type="match status" value="1"/>
</dbReference>
<dbReference type="Pfam" id="PF13286">
    <property type="entry name" value="HD_assoc"/>
    <property type="match status" value="1"/>
</dbReference>
<evidence type="ECO:0000313" key="3">
    <source>
        <dbReference type="EMBL" id="KNF09328.1"/>
    </source>
</evidence>